<comment type="similarity">
    <text evidence="2">Belongs to the RNase H family.</text>
</comment>
<organism evidence="9 10">
    <name type="scientific">Colletotrichum karsti</name>
    <dbReference type="NCBI Taxonomy" id="1095194"/>
    <lineage>
        <taxon>Eukaryota</taxon>
        <taxon>Fungi</taxon>
        <taxon>Dikarya</taxon>
        <taxon>Ascomycota</taxon>
        <taxon>Pezizomycotina</taxon>
        <taxon>Sordariomycetes</taxon>
        <taxon>Hypocreomycetidae</taxon>
        <taxon>Glomerellales</taxon>
        <taxon>Glomerellaceae</taxon>
        <taxon>Colletotrichum</taxon>
        <taxon>Colletotrichum boninense species complex</taxon>
    </lineage>
</organism>
<dbReference type="SUPFAM" id="SSF53098">
    <property type="entry name" value="Ribonuclease H-like"/>
    <property type="match status" value="1"/>
</dbReference>
<dbReference type="Pfam" id="PF00075">
    <property type="entry name" value="RNase_H"/>
    <property type="match status" value="1"/>
</dbReference>
<protein>
    <recommendedName>
        <fullName evidence="3">ribonuclease H</fullName>
        <ecNumber evidence="3">3.1.26.4</ecNumber>
    </recommendedName>
</protein>
<dbReference type="Proteomes" id="UP000781932">
    <property type="component" value="Unassembled WGS sequence"/>
</dbReference>
<evidence type="ECO:0000256" key="5">
    <source>
        <dbReference type="ARBA" id="ARBA00022723"/>
    </source>
</evidence>
<feature type="domain" description="RNase H type-1" evidence="8">
    <location>
        <begin position="109"/>
        <end position="282"/>
    </location>
</feature>
<gene>
    <name evidence="9" type="ORF">CkaCkLH20_06315</name>
</gene>
<dbReference type="PANTHER" id="PTHR10642:SF26">
    <property type="entry name" value="RIBONUCLEASE H1"/>
    <property type="match status" value="1"/>
</dbReference>
<dbReference type="EC" id="3.1.26.4" evidence="3"/>
<name>A0A9P6I3Q5_9PEZI</name>
<proteinExistence type="inferred from homology"/>
<dbReference type="Gene3D" id="3.30.420.10">
    <property type="entry name" value="Ribonuclease H-like superfamily/Ribonuclease H"/>
    <property type="match status" value="1"/>
</dbReference>
<reference evidence="9" key="1">
    <citation type="submission" date="2020-03" db="EMBL/GenBank/DDBJ databases">
        <authorList>
            <person name="He L."/>
        </authorList>
    </citation>
    <scope>NUCLEOTIDE SEQUENCE</scope>
    <source>
        <strain evidence="9">CkLH20</strain>
    </source>
</reference>
<dbReference type="RefSeq" id="XP_038745833.1">
    <property type="nucleotide sequence ID" value="XM_038889032.1"/>
</dbReference>
<evidence type="ECO:0000256" key="2">
    <source>
        <dbReference type="ARBA" id="ARBA00005300"/>
    </source>
</evidence>
<evidence type="ECO:0000256" key="6">
    <source>
        <dbReference type="ARBA" id="ARBA00022759"/>
    </source>
</evidence>
<evidence type="ECO:0000256" key="3">
    <source>
        <dbReference type="ARBA" id="ARBA00012180"/>
    </source>
</evidence>
<dbReference type="AlphaFoldDB" id="A0A9P6I3Q5"/>
<dbReference type="EMBL" id="JAATWM020000018">
    <property type="protein sequence ID" value="KAF9876372.1"/>
    <property type="molecule type" value="Genomic_DNA"/>
</dbReference>
<evidence type="ECO:0000313" key="10">
    <source>
        <dbReference type="Proteomes" id="UP000781932"/>
    </source>
</evidence>
<evidence type="ECO:0000256" key="4">
    <source>
        <dbReference type="ARBA" id="ARBA00022722"/>
    </source>
</evidence>
<keyword evidence="10" id="KW-1185">Reference proteome</keyword>
<keyword evidence="5" id="KW-0479">Metal-binding</keyword>
<keyword evidence="6" id="KW-0255">Endonuclease</keyword>
<reference evidence="9" key="2">
    <citation type="submission" date="2020-11" db="EMBL/GenBank/DDBJ databases">
        <title>Whole genome sequencing of Colletotrichum sp.</title>
        <authorList>
            <person name="Li H."/>
        </authorList>
    </citation>
    <scope>NUCLEOTIDE SEQUENCE</scope>
    <source>
        <strain evidence="9">CkLH20</strain>
    </source>
</reference>
<evidence type="ECO:0000313" key="9">
    <source>
        <dbReference type="EMBL" id="KAF9876372.1"/>
    </source>
</evidence>
<dbReference type="InterPro" id="IPR012337">
    <property type="entry name" value="RNaseH-like_sf"/>
</dbReference>
<dbReference type="InterPro" id="IPR002156">
    <property type="entry name" value="RNaseH_domain"/>
</dbReference>
<dbReference type="InterPro" id="IPR036397">
    <property type="entry name" value="RNaseH_sf"/>
</dbReference>
<dbReference type="CDD" id="cd13934">
    <property type="entry name" value="RNase_H_Dikarya_like"/>
    <property type="match status" value="1"/>
</dbReference>
<dbReference type="PROSITE" id="PS50879">
    <property type="entry name" value="RNASE_H_1"/>
    <property type="match status" value="1"/>
</dbReference>
<accession>A0A9P6I3Q5</accession>
<dbReference type="GO" id="GO:0003676">
    <property type="term" value="F:nucleic acid binding"/>
    <property type="evidence" value="ECO:0007669"/>
    <property type="project" value="InterPro"/>
</dbReference>
<dbReference type="OrthoDB" id="407198at2759"/>
<evidence type="ECO:0000256" key="7">
    <source>
        <dbReference type="ARBA" id="ARBA00022801"/>
    </source>
</evidence>
<evidence type="ECO:0000256" key="1">
    <source>
        <dbReference type="ARBA" id="ARBA00000077"/>
    </source>
</evidence>
<keyword evidence="4" id="KW-0540">Nuclease</keyword>
<keyword evidence="7" id="KW-0378">Hydrolase</keyword>
<dbReference type="InterPro" id="IPR050092">
    <property type="entry name" value="RNase_H"/>
</dbReference>
<dbReference type="PANTHER" id="PTHR10642">
    <property type="entry name" value="RIBONUCLEASE H1"/>
    <property type="match status" value="1"/>
</dbReference>
<comment type="caution">
    <text evidence="9">The sequence shown here is derived from an EMBL/GenBank/DDBJ whole genome shotgun (WGS) entry which is preliminary data.</text>
</comment>
<dbReference type="GO" id="GO:0004523">
    <property type="term" value="F:RNA-DNA hybrid ribonuclease activity"/>
    <property type="evidence" value="ECO:0007669"/>
    <property type="project" value="UniProtKB-EC"/>
</dbReference>
<sequence>MHTTFTEHLNTHSLQFLTMSSGTANPLLNLSGGGVKLTSAHPAPDGCPGLVFNKSVGDEWRCFSRFPTSVSESYAGCGDLSQLELTHAPPGYTYLRCPSPGSGGGLVAHKDSLVIAVDGACPHNGTDRAKKSACGIYFGTGNYGNMSFRLPDELKGVPQKHTNNRAELVAAVKALSEAKHSLEVSGDDEALCEVKRIIIKSDSAYLVDSVGGGKNGEKPYMISWLLNGFKTAQGEVVKNLQLWNDLVKQILSLWEMGIVVQFWHVPRSMNADADKLANRGLDEQLDIWRCPWKI</sequence>
<comment type="catalytic activity">
    <reaction evidence="1">
        <text>Endonucleolytic cleavage to 5'-phosphomonoester.</text>
        <dbReference type="EC" id="3.1.26.4"/>
    </reaction>
</comment>
<dbReference type="GO" id="GO:0046872">
    <property type="term" value="F:metal ion binding"/>
    <property type="evidence" value="ECO:0007669"/>
    <property type="project" value="UniProtKB-KW"/>
</dbReference>
<dbReference type="GO" id="GO:0043137">
    <property type="term" value="P:DNA replication, removal of RNA primer"/>
    <property type="evidence" value="ECO:0007669"/>
    <property type="project" value="TreeGrafter"/>
</dbReference>
<dbReference type="GeneID" id="62162106"/>
<evidence type="ECO:0000259" key="8">
    <source>
        <dbReference type="PROSITE" id="PS50879"/>
    </source>
</evidence>